<feature type="region of interest" description="Disordered" evidence="12">
    <location>
        <begin position="1458"/>
        <end position="1479"/>
    </location>
</feature>
<dbReference type="PROSITE" id="PS51843">
    <property type="entry name" value="NR_LBD"/>
    <property type="match status" value="1"/>
</dbReference>
<dbReference type="PRINTS" id="PR00047">
    <property type="entry name" value="STROIDFINGER"/>
</dbReference>
<evidence type="ECO:0000259" key="14">
    <source>
        <dbReference type="PROSITE" id="PS51843"/>
    </source>
</evidence>
<evidence type="ECO:0000256" key="8">
    <source>
        <dbReference type="ARBA" id="ARBA00023163"/>
    </source>
</evidence>
<feature type="compositionally biased region" description="Low complexity" evidence="12">
    <location>
        <begin position="1466"/>
        <end position="1479"/>
    </location>
</feature>
<comment type="caution">
    <text evidence="15">The sequence shown here is derived from an EMBL/GenBank/DDBJ whole genome shotgun (WGS) entry which is preliminary data.</text>
</comment>
<feature type="domain" description="Nuclear receptor" evidence="13">
    <location>
        <begin position="574"/>
        <end position="650"/>
    </location>
</feature>
<dbReference type="EMBL" id="JBJJXI010000037">
    <property type="protein sequence ID" value="KAL3402292.1"/>
    <property type="molecule type" value="Genomic_DNA"/>
</dbReference>
<dbReference type="PANTHER" id="PTHR24082">
    <property type="entry name" value="NUCLEAR HORMONE RECEPTOR"/>
    <property type="match status" value="1"/>
</dbReference>
<feature type="coiled-coil region" evidence="11">
    <location>
        <begin position="943"/>
        <end position="977"/>
    </location>
</feature>
<dbReference type="PROSITE" id="PS51030">
    <property type="entry name" value="NUCLEAR_REC_DBD_2"/>
    <property type="match status" value="1"/>
</dbReference>
<keyword evidence="8" id="KW-0804">Transcription</keyword>
<evidence type="ECO:0000256" key="12">
    <source>
        <dbReference type="SAM" id="MobiDB-lite"/>
    </source>
</evidence>
<evidence type="ECO:0008006" key="17">
    <source>
        <dbReference type="Google" id="ProtNLM"/>
    </source>
</evidence>
<feature type="compositionally biased region" description="Low complexity" evidence="12">
    <location>
        <begin position="1139"/>
        <end position="1151"/>
    </location>
</feature>
<feature type="compositionally biased region" description="Low complexity" evidence="12">
    <location>
        <begin position="484"/>
        <end position="496"/>
    </location>
</feature>
<dbReference type="FunFam" id="1.10.565.10:FF:000029">
    <property type="entry name" value="Ecdysone-induced protein 75B, isoform B"/>
    <property type="match status" value="1"/>
</dbReference>
<dbReference type="FunFam" id="3.30.50.10:FF:000056">
    <property type="entry name" value="Peroxisome proliferator-activated receptor gamma"/>
    <property type="match status" value="1"/>
</dbReference>
<reference evidence="15 16" key="1">
    <citation type="journal article" date="2024" name="bioRxiv">
        <title>A reference genome for Trichogramma kaykai: A tiny desert-dwelling parasitoid wasp with competing sex-ratio distorters.</title>
        <authorList>
            <person name="Culotta J."/>
            <person name="Lindsey A.R."/>
        </authorList>
    </citation>
    <scope>NUCLEOTIDE SEQUENCE [LARGE SCALE GENOMIC DNA]</scope>
    <source>
        <strain evidence="15 16">KSX58</strain>
    </source>
</reference>
<evidence type="ECO:0000313" key="16">
    <source>
        <dbReference type="Proteomes" id="UP001627154"/>
    </source>
</evidence>
<dbReference type="GO" id="GO:0007553">
    <property type="term" value="P:regulation of ecdysteroid metabolic process"/>
    <property type="evidence" value="ECO:0007669"/>
    <property type="project" value="UniProtKB-ARBA"/>
</dbReference>
<feature type="region of interest" description="Disordered" evidence="12">
    <location>
        <begin position="540"/>
        <end position="563"/>
    </location>
</feature>
<keyword evidence="9" id="KW-0675">Receptor</keyword>
<dbReference type="GO" id="GO:0018990">
    <property type="term" value="P:ecdysis, chitin-based cuticle"/>
    <property type="evidence" value="ECO:0007669"/>
    <property type="project" value="UniProtKB-ARBA"/>
</dbReference>
<evidence type="ECO:0000256" key="6">
    <source>
        <dbReference type="ARBA" id="ARBA00023015"/>
    </source>
</evidence>
<proteinExistence type="inferred from homology"/>
<dbReference type="PRINTS" id="PR00398">
    <property type="entry name" value="STRDHORMONER"/>
</dbReference>
<dbReference type="InterPro" id="IPR013088">
    <property type="entry name" value="Znf_NHR/GATA"/>
</dbReference>
<dbReference type="GO" id="GO:0003677">
    <property type="term" value="F:DNA binding"/>
    <property type="evidence" value="ECO:0007669"/>
    <property type="project" value="UniProtKB-KW"/>
</dbReference>
<feature type="compositionally biased region" description="Low complexity" evidence="12">
    <location>
        <begin position="1326"/>
        <end position="1364"/>
    </location>
</feature>
<feature type="compositionally biased region" description="Low complexity" evidence="12">
    <location>
        <begin position="1206"/>
        <end position="1236"/>
    </location>
</feature>
<dbReference type="SMART" id="SM00399">
    <property type="entry name" value="ZnF_C4"/>
    <property type="match status" value="1"/>
</dbReference>
<evidence type="ECO:0000256" key="11">
    <source>
        <dbReference type="SAM" id="Coils"/>
    </source>
</evidence>
<comment type="similarity">
    <text evidence="2">Belongs to the nuclear hormone receptor family. NR1 subfamily.</text>
</comment>
<dbReference type="Gene3D" id="1.10.565.10">
    <property type="entry name" value="Retinoid X Receptor"/>
    <property type="match status" value="1"/>
</dbReference>
<feature type="compositionally biased region" description="Low complexity" evidence="12">
    <location>
        <begin position="1079"/>
        <end position="1113"/>
    </location>
</feature>
<feature type="compositionally biased region" description="Low complexity" evidence="12">
    <location>
        <begin position="1275"/>
        <end position="1287"/>
    </location>
</feature>
<sequence>MCKVLFEDTAVAVTTTIFYQFRSTSISESVERRPKIKHDTHDAAHTSCAYRNSSSGLFQRFDSMRLVAHDDVLLDRKRASTYMLRTPEQPRGLNSFFVSDGPSMLLPTAAPRLQCMIDALERIIAAAARGGCCTALLHSRHWLTRAPRVVRHVVWVTWLVTGQPSSLASRAAAAAAQTARSARSTFLCETRAILCFVSFFAANTTTTTTTFERISPAAKKGREEEEEGRRQNARGSTNLTLTHRVTIGRRYFPSFRPLLKPRLYCLYALQASALNSLNVERTAYQGSPVPFFAWMVINETLRKVAYTYIYLNEPRVNNRGREPCVDCLNLYVALWRLLAHNNLYARARSRASRVYELKSSSNLPTAAAVTLYIYSERRRKERAALQGLSASSYKNIAAQRARNACSHNDQVTATPLTFTWVVEVKDRPASTMIIGDMQYDLKVTDAQASIVNHWYNSPTHSSYSGEECGAPSTLTIINSRQCPQQKQQQQQQQQQQPHHFPPSANHYGSMHSVLSASSDCIATNGPPSLKDIQVNFTTMLSPPSSPPSTGPTMDSTVSSARPEPDLNIEFDGTTVLCRVCGDKASGFHYGVHSCEGCKGFFRRSIQQKIQYRPCTKNQQCSILRINRNRCQYCRLKKCIAVGMSRDAMDDELPILKGILNGEVNYHNAPVRFGRVPKREKARILAAMQQSSHSRQQDKLVSAELEDESRLLNTVVKAHMDTCDFTRDKVGPIVAKARETPSYTAIPATLACPLNPNIVPPAGQQELLQDFSKRFSPAIRGVVEFAKRIPGFGHLAQDDQVTLLKAGVFEVLLVRLACMFDRETNSMICLNGQVLKRESIHNSPNARFLMDSMFDFAERINLLNLADNEIALFCAIVVIAADRPGLRNVEFIEKMNHKLRCVLQGLLAQNHPQQPEILHELLKKIPDLKTLNTLHSEKLLAFKMTEQQAQMQAQQQALQAAQQQVQQQQQQQQHHMQQQIWPMEEDQPVPSWSSDVTLDEAVKSPLGSVSSTESTCSVEVASLTDYHSQITQGHHATNAPLLAATLAGGLCPHRRRANSGSTSSGEDELHRGGLSLVKTPQPHLQQQQQHNQHPQQLQQQHPHLQSSSTTASSQCQRFRKLDSPSDSGIESGTEKTDNKPASTSSTNSAPTSVCSSPRSEDKEVEDMPVLKRVLQAPPLYDTNSLMDEAYKPHKKFRALRQKDSAEAEPAVVATSASSSPAHSHQHQQQQQQSTQSQLHMHLTSPPARSPPTQMQSSRNNSAPTALQSALLGQCPSQTSSSSSLLSTRHSTLAKSLMEGPRMTVEQMKHSEMITNFIMRGEAASTMSPRSSPSVVCSPSPMEQCASTTTGGNSSSARSSPAHLSSPRCFSPQQQQRSGWPTAATSVITTTTTLAPRQQSPDTFVTPVGGASPAYLTAAATSSTSTSPRPASSGSAHGIAVSSCPATNNNMVELQVDIADSQQPLNLSKKSPSPSPRPSSLMAAKLELKLEA</sequence>
<dbReference type="GO" id="GO:0008270">
    <property type="term" value="F:zinc ion binding"/>
    <property type="evidence" value="ECO:0007669"/>
    <property type="project" value="UniProtKB-KW"/>
</dbReference>
<feature type="compositionally biased region" description="Low complexity" evidence="12">
    <location>
        <begin position="1417"/>
        <end position="1434"/>
    </location>
</feature>
<feature type="compositionally biased region" description="Polar residues" evidence="12">
    <location>
        <begin position="1249"/>
        <end position="1266"/>
    </location>
</feature>
<accession>A0ABD2XAA8</accession>
<dbReference type="InterPro" id="IPR001723">
    <property type="entry name" value="Nuclear_hrmn_rcpt"/>
</dbReference>
<evidence type="ECO:0000256" key="9">
    <source>
        <dbReference type="ARBA" id="ARBA00023170"/>
    </source>
</evidence>
<evidence type="ECO:0000256" key="10">
    <source>
        <dbReference type="ARBA" id="ARBA00023242"/>
    </source>
</evidence>
<feature type="compositionally biased region" description="Basic and acidic residues" evidence="12">
    <location>
        <begin position="220"/>
        <end position="230"/>
    </location>
</feature>
<dbReference type="Pfam" id="PF00105">
    <property type="entry name" value="zf-C4"/>
    <property type="match status" value="1"/>
</dbReference>
<keyword evidence="3" id="KW-0479">Metal-binding</keyword>
<keyword evidence="11" id="KW-0175">Coiled coil</keyword>
<feature type="domain" description="NR LBD" evidence="14">
    <location>
        <begin position="706"/>
        <end position="960"/>
    </location>
</feature>
<feature type="region of interest" description="Disordered" evidence="12">
    <location>
        <begin position="215"/>
        <end position="235"/>
    </location>
</feature>
<dbReference type="Proteomes" id="UP001627154">
    <property type="component" value="Unassembled WGS sequence"/>
</dbReference>
<dbReference type="InterPro" id="IPR001628">
    <property type="entry name" value="Znf_hrmn_rcpt"/>
</dbReference>
<dbReference type="GO" id="GO:0020037">
    <property type="term" value="F:heme binding"/>
    <property type="evidence" value="ECO:0007669"/>
    <property type="project" value="UniProtKB-ARBA"/>
</dbReference>
<evidence type="ECO:0000256" key="4">
    <source>
        <dbReference type="ARBA" id="ARBA00022771"/>
    </source>
</evidence>
<dbReference type="InterPro" id="IPR050234">
    <property type="entry name" value="Nuclear_hormone_rcpt_NR1"/>
</dbReference>
<keyword evidence="4" id="KW-0863">Zinc-finger</keyword>
<dbReference type="SMART" id="SM00430">
    <property type="entry name" value="HOLI"/>
    <property type="match status" value="1"/>
</dbReference>
<protein>
    <recommendedName>
        <fullName evidence="17">Ecdysone-inducible protein E75</fullName>
    </recommendedName>
</protein>
<dbReference type="PROSITE" id="PS00031">
    <property type="entry name" value="NUCLEAR_REC_DBD_1"/>
    <property type="match status" value="1"/>
</dbReference>
<feature type="region of interest" description="Disordered" evidence="12">
    <location>
        <begin position="1321"/>
        <end position="1379"/>
    </location>
</feature>
<evidence type="ECO:0000313" key="15">
    <source>
        <dbReference type="EMBL" id="KAL3402292.1"/>
    </source>
</evidence>
<name>A0ABD2XAA8_9HYME</name>
<feature type="region of interest" description="Disordered" evidence="12">
    <location>
        <begin position="1198"/>
        <end position="1287"/>
    </location>
</feature>
<evidence type="ECO:0000256" key="5">
    <source>
        <dbReference type="ARBA" id="ARBA00022833"/>
    </source>
</evidence>
<evidence type="ECO:0000256" key="2">
    <source>
        <dbReference type="ARBA" id="ARBA00008092"/>
    </source>
</evidence>
<keyword evidence="5" id="KW-0862">Zinc</keyword>
<evidence type="ECO:0000256" key="7">
    <source>
        <dbReference type="ARBA" id="ARBA00023125"/>
    </source>
</evidence>
<dbReference type="CDD" id="cd07166">
    <property type="entry name" value="NR_DBD_REV_ERB"/>
    <property type="match status" value="1"/>
</dbReference>
<evidence type="ECO:0000256" key="1">
    <source>
        <dbReference type="ARBA" id="ARBA00004123"/>
    </source>
</evidence>
<dbReference type="Gene3D" id="3.30.50.10">
    <property type="entry name" value="Erythroid Transcription Factor GATA-1, subunit A"/>
    <property type="match status" value="1"/>
</dbReference>
<dbReference type="GO" id="GO:0035075">
    <property type="term" value="P:response to ecdysone"/>
    <property type="evidence" value="ECO:0007669"/>
    <property type="project" value="UniProtKB-ARBA"/>
</dbReference>
<evidence type="ECO:0000259" key="13">
    <source>
        <dbReference type="PROSITE" id="PS51030"/>
    </source>
</evidence>
<keyword evidence="10" id="KW-0539">Nucleus</keyword>
<dbReference type="SUPFAM" id="SSF57716">
    <property type="entry name" value="Glucocorticoid receptor-like (DNA-binding domain)"/>
    <property type="match status" value="1"/>
</dbReference>
<feature type="region of interest" description="Disordered" evidence="12">
    <location>
        <begin position="480"/>
        <end position="508"/>
    </location>
</feature>
<feature type="region of interest" description="Disordered" evidence="12">
    <location>
        <begin position="1079"/>
        <end position="1168"/>
    </location>
</feature>
<dbReference type="GO" id="GO:0010468">
    <property type="term" value="P:regulation of gene expression"/>
    <property type="evidence" value="ECO:0007669"/>
    <property type="project" value="UniProtKB-ARBA"/>
</dbReference>
<dbReference type="InterPro" id="IPR035500">
    <property type="entry name" value="NHR-like_dom_sf"/>
</dbReference>
<gene>
    <name evidence="15" type="ORF">TKK_004812</name>
</gene>
<dbReference type="SUPFAM" id="SSF48508">
    <property type="entry name" value="Nuclear receptor ligand-binding domain"/>
    <property type="match status" value="1"/>
</dbReference>
<organism evidence="15 16">
    <name type="scientific">Trichogramma kaykai</name>
    <dbReference type="NCBI Taxonomy" id="54128"/>
    <lineage>
        <taxon>Eukaryota</taxon>
        <taxon>Metazoa</taxon>
        <taxon>Ecdysozoa</taxon>
        <taxon>Arthropoda</taxon>
        <taxon>Hexapoda</taxon>
        <taxon>Insecta</taxon>
        <taxon>Pterygota</taxon>
        <taxon>Neoptera</taxon>
        <taxon>Endopterygota</taxon>
        <taxon>Hymenoptera</taxon>
        <taxon>Apocrita</taxon>
        <taxon>Proctotrupomorpha</taxon>
        <taxon>Chalcidoidea</taxon>
        <taxon>Trichogrammatidae</taxon>
        <taxon>Trichogramma</taxon>
    </lineage>
</organism>
<keyword evidence="7" id="KW-0238">DNA-binding</keyword>
<keyword evidence="16" id="KW-1185">Reference proteome</keyword>
<keyword evidence="6" id="KW-0805">Transcription regulation</keyword>
<dbReference type="InterPro" id="IPR000536">
    <property type="entry name" value="Nucl_hrmn_rcpt_lig-bd"/>
</dbReference>
<dbReference type="PANTHER" id="PTHR24082:SF473">
    <property type="entry name" value="ECDYSONE-INDUCED PROTEIN 75B, ISOFORM B"/>
    <property type="match status" value="1"/>
</dbReference>
<dbReference type="Pfam" id="PF00104">
    <property type="entry name" value="Hormone_recep"/>
    <property type="match status" value="1"/>
</dbReference>
<feature type="region of interest" description="Disordered" evidence="12">
    <location>
        <begin position="1417"/>
        <end position="1437"/>
    </location>
</feature>
<evidence type="ECO:0000256" key="3">
    <source>
        <dbReference type="ARBA" id="ARBA00022723"/>
    </source>
</evidence>
<comment type="subcellular location">
    <subcellularLocation>
        <location evidence="1">Nucleus</location>
    </subcellularLocation>
</comment>
<dbReference type="GO" id="GO:0005634">
    <property type="term" value="C:nucleus"/>
    <property type="evidence" value="ECO:0007669"/>
    <property type="project" value="UniProtKB-SubCell"/>
</dbReference>